<accession>A0A7T0BWP1</accession>
<evidence type="ECO:0000256" key="5">
    <source>
        <dbReference type="ARBA" id="ARBA00022989"/>
    </source>
</evidence>
<dbReference type="PRINTS" id="PR00173">
    <property type="entry name" value="EDTRNSPORT"/>
</dbReference>
<gene>
    <name evidence="8" type="ORF">G3M70_10685</name>
</gene>
<evidence type="ECO:0000256" key="6">
    <source>
        <dbReference type="ARBA" id="ARBA00023136"/>
    </source>
</evidence>
<keyword evidence="5 7" id="KW-1133">Transmembrane helix</keyword>
<feature type="transmembrane region" description="Helical" evidence="7">
    <location>
        <begin position="195"/>
        <end position="213"/>
    </location>
</feature>
<name>A0A7T0BWP1_9BACT</name>
<dbReference type="InterPro" id="IPR036458">
    <property type="entry name" value="Na:dicarbo_symporter_sf"/>
</dbReference>
<protein>
    <submittedName>
        <fullName evidence="8">Dicarboxylate/amino acid:cation symporter</fullName>
    </submittedName>
</protein>
<keyword evidence="3" id="KW-1003">Cell membrane</keyword>
<reference evidence="8 9" key="1">
    <citation type="submission" date="2020-02" db="EMBL/GenBank/DDBJ databases">
        <title>Genomic and physiological characterization of two novel Nitrospinaceae genera.</title>
        <authorList>
            <person name="Mueller A.J."/>
            <person name="Jung M.-Y."/>
            <person name="Strachan C.R."/>
            <person name="Herbold C.W."/>
            <person name="Kirkegaard R.H."/>
            <person name="Daims H."/>
        </authorList>
    </citation>
    <scope>NUCLEOTIDE SEQUENCE [LARGE SCALE GENOMIC DNA]</scope>
    <source>
        <strain evidence="8">EB</strain>
    </source>
</reference>
<organism evidence="8 9">
    <name type="scientific">Candidatus Nitronauta litoralis</name>
    <dbReference type="NCBI Taxonomy" id="2705533"/>
    <lineage>
        <taxon>Bacteria</taxon>
        <taxon>Pseudomonadati</taxon>
        <taxon>Nitrospinota/Tectimicrobiota group</taxon>
        <taxon>Nitrospinota</taxon>
        <taxon>Nitrospinia</taxon>
        <taxon>Nitrospinales</taxon>
        <taxon>Nitrospinaceae</taxon>
        <taxon>Candidatus Nitronauta</taxon>
    </lineage>
</organism>
<dbReference type="GO" id="GO:0006835">
    <property type="term" value="P:dicarboxylic acid transport"/>
    <property type="evidence" value="ECO:0007669"/>
    <property type="project" value="TreeGrafter"/>
</dbReference>
<dbReference type="Pfam" id="PF00375">
    <property type="entry name" value="SDF"/>
    <property type="match status" value="1"/>
</dbReference>
<feature type="transmembrane region" description="Helical" evidence="7">
    <location>
        <begin position="234"/>
        <end position="254"/>
    </location>
</feature>
<dbReference type="InterPro" id="IPR001991">
    <property type="entry name" value="Na-dicarboxylate_symporter"/>
</dbReference>
<evidence type="ECO:0000313" key="9">
    <source>
        <dbReference type="Proteomes" id="UP000594688"/>
    </source>
</evidence>
<feature type="transmembrane region" description="Helical" evidence="7">
    <location>
        <begin position="83"/>
        <end position="104"/>
    </location>
</feature>
<evidence type="ECO:0000256" key="2">
    <source>
        <dbReference type="ARBA" id="ARBA00022448"/>
    </source>
</evidence>
<feature type="transmembrane region" description="Helical" evidence="7">
    <location>
        <begin position="266"/>
        <end position="290"/>
    </location>
</feature>
<dbReference type="GO" id="GO:0005886">
    <property type="term" value="C:plasma membrane"/>
    <property type="evidence" value="ECO:0007669"/>
    <property type="project" value="UniProtKB-SubCell"/>
</dbReference>
<feature type="transmembrane region" description="Helical" evidence="7">
    <location>
        <begin position="116"/>
        <end position="142"/>
    </location>
</feature>
<dbReference type="EMBL" id="CP048685">
    <property type="protein sequence ID" value="QPJ62309.1"/>
    <property type="molecule type" value="Genomic_DNA"/>
</dbReference>
<dbReference type="Gene3D" id="1.10.3860.10">
    <property type="entry name" value="Sodium:dicarboxylate symporter"/>
    <property type="match status" value="1"/>
</dbReference>
<dbReference type="AlphaFoldDB" id="A0A7T0BWP1"/>
<keyword evidence="2" id="KW-0813">Transport</keyword>
<evidence type="ECO:0000256" key="7">
    <source>
        <dbReference type="SAM" id="Phobius"/>
    </source>
</evidence>
<dbReference type="SUPFAM" id="SSF118215">
    <property type="entry name" value="Proton glutamate symport protein"/>
    <property type="match status" value="1"/>
</dbReference>
<comment type="subcellular location">
    <subcellularLocation>
        <location evidence="1">Cell membrane</location>
        <topology evidence="1">Multi-pass membrane protein</topology>
    </subcellularLocation>
</comment>
<keyword evidence="4 7" id="KW-0812">Transmembrane</keyword>
<sequence length="469" mass="49040">MIGFNIVPTFKGKNFFVVDTTTEFLGGLAERLESLVKNRLWLKVIIGLIAGVIVGAILGPDLGWMPPEKAHQIGGWLALPGKLFLGLIGMVVSILVLASIIIGLSQSSSGEQLKTIGAKFTVFVVATTALAAALGIALGLTIQPGSYVELKSTSTQPSIPAPSLEKKEPLNSSVPELIAGLIPRKPLAALAEGEMLGIVIFSILLGIACTTADREKVKPFLDWMESIMEVSMTVVKWAMLLAPWAVFGLMAQLISNVGFDTIVGMGVYVLTVLSGLFLLLASYFILVTIIGRQNPLTFASNIAEAQLLAFSTSSSAAVMPLSIKTAVEKLKVPESIASLVVPLGATVNMAGTALYQAVAIIFLAQMAHIELSVGELSLIIVTLVASSIGSPGTPGVGLVILGNIAGDFGIPTEGLVLIMGVDRILDMSRTVVNLTGDLAACVLLGSAAPFSERITPVDLSETGIEKIPL</sequence>
<proteinExistence type="predicted"/>
<evidence type="ECO:0000256" key="1">
    <source>
        <dbReference type="ARBA" id="ARBA00004651"/>
    </source>
</evidence>
<dbReference type="Proteomes" id="UP000594688">
    <property type="component" value="Chromosome"/>
</dbReference>
<keyword evidence="6 7" id="KW-0472">Membrane</keyword>
<dbReference type="PANTHER" id="PTHR42865">
    <property type="entry name" value="PROTON/GLUTAMATE-ASPARTATE SYMPORTER"/>
    <property type="match status" value="1"/>
</dbReference>
<evidence type="ECO:0000256" key="4">
    <source>
        <dbReference type="ARBA" id="ARBA00022692"/>
    </source>
</evidence>
<dbReference type="PANTHER" id="PTHR42865:SF7">
    <property type="entry name" value="PROTON_GLUTAMATE-ASPARTATE SYMPORTER"/>
    <property type="match status" value="1"/>
</dbReference>
<feature type="transmembrane region" description="Helical" evidence="7">
    <location>
        <begin position="343"/>
        <end position="364"/>
    </location>
</feature>
<dbReference type="GO" id="GO:0015293">
    <property type="term" value="F:symporter activity"/>
    <property type="evidence" value="ECO:0007669"/>
    <property type="project" value="UniProtKB-KW"/>
</dbReference>
<evidence type="ECO:0000313" key="8">
    <source>
        <dbReference type="EMBL" id="QPJ62309.1"/>
    </source>
</evidence>
<dbReference type="KEGG" id="nli:G3M70_10685"/>
<feature type="transmembrane region" description="Helical" evidence="7">
    <location>
        <begin position="40"/>
        <end position="59"/>
    </location>
</feature>
<evidence type="ECO:0000256" key="3">
    <source>
        <dbReference type="ARBA" id="ARBA00022475"/>
    </source>
</evidence>